<protein>
    <submittedName>
        <fullName evidence="12">Cytochrome P450</fullName>
    </submittedName>
</protein>
<dbReference type="PROSITE" id="PS00086">
    <property type="entry name" value="CYTOCHROME_P450"/>
    <property type="match status" value="1"/>
</dbReference>
<keyword evidence="6" id="KW-1133">Transmembrane helix</keyword>
<keyword evidence="13" id="KW-1185">Reference proteome</keyword>
<evidence type="ECO:0000256" key="10">
    <source>
        <dbReference type="ARBA" id="ARBA00023136"/>
    </source>
</evidence>
<dbReference type="GO" id="GO:0016705">
    <property type="term" value="F:oxidoreductase activity, acting on paired donors, with incorporation or reduction of molecular oxygen"/>
    <property type="evidence" value="ECO:0007669"/>
    <property type="project" value="InterPro"/>
</dbReference>
<dbReference type="GO" id="GO:0004497">
    <property type="term" value="F:monooxygenase activity"/>
    <property type="evidence" value="ECO:0007669"/>
    <property type="project" value="UniProtKB-KW"/>
</dbReference>
<dbReference type="InterPro" id="IPR017972">
    <property type="entry name" value="Cyt_P450_CS"/>
</dbReference>
<keyword evidence="8 11" id="KW-0408">Iron</keyword>
<dbReference type="SUPFAM" id="SSF52833">
    <property type="entry name" value="Thioredoxin-like"/>
    <property type="match status" value="1"/>
</dbReference>
<evidence type="ECO:0000256" key="7">
    <source>
        <dbReference type="ARBA" id="ARBA00023002"/>
    </source>
</evidence>
<dbReference type="GO" id="GO:0020037">
    <property type="term" value="F:heme binding"/>
    <property type="evidence" value="ECO:0007669"/>
    <property type="project" value="InterPro"/>
</dbReference>
<evidence type="ECO:0000256" key="8">
    <source>
        <dbReference type="ARBA" id="ARBA00023004"/>
    </source>
</evidence>
<evidence type="ECO:0000256" key="6">
    <source>
        <dbReference type="ARBA" id="ARBA00022989"/>
    </source>
</evidence>
<proteinExistence type="predicted"/>
<keyword evidence="5 11" id="KW-0479">Metal-binding</keyword>
<dbReference type="STRING" id="35608.A0A2U1M997"/>
<evidence type="ECO:0000256" key="11">
    <source>
        <dbReference type="PIRSR" id="PIRSR602401-1"/>
    </source>
</evidence>
<dbReference type="InterPro" id="IPR036396">
    <property type="entry name" value="Cyt_P450_sf"/>
</dbReference>
<dbReference type="GO" id="GO:0005506">
    <property type="term" value="F:iron ion binding"/>
    <property type="evidence" value="ECO:0007669"/>
    <property type="project" value="InterPro"/>
</dbReference>
<evidence type="ECO:0000256" key="2">
    <source>
        <dbReference type="ARBA" id="ARBA00004370"/>
    </source>
</evidence>
<keyword evidence="10" id="KW-0472">Membrane</keyword>
<feature type="binding site" description="axial binding residue" evidence="11">
    <location>
        <position position="409"/>
    </location>
    <ligand>
        <name>heme</name>
        <dbReference type="ChEBI" id="CHEBI:30413"/>
    </ligand>
    <ligandPart>
        <name>Fe</name>
        <dbReference type="ChEBI" id="CHEBI:18248"/>
    </ligandPart>
</feature>
<dbReference type="Gene3D" id="3.40.30.10">
    <property type="entry name" value="Glutaredoxin"/>
    <property type="match status" value="1"/>
</dbReference>
<evidence type="ECO:0000256" key="3">
    <source>
        <dbReference type="ARBA" id="ARBA00022617"/>
    </source>
</evidence>
<dbReference type="Pfam" id="PF00067">
    <property type="entry name" value="p450"/>
    <property type="match status" value="4"/>
</dbReference>
<evidence type="ECO:0000256" key="4">
    <source>
        <dbReference type="ARBA" id="ARBA00022692"/>
    </source>
</evidence>
<keyword evidence="4" id="KW-0812">Transmembrane</keyword>
<dbReference type="Gene3D" id="1.20.930.50">
    <property type="match status" value="1"/>
</dbReference>
<evidence type="ECO:0000256" key="1">
    <source>
        <dbReference type="ARBA" id="ARBA00001971"/>
    </source>
</evidence>
<evidence type="ECO:0000256" key="9">
    <source>
        <dbReference type="ARBA" id="ARBA00023033"/>
    </source>
</evidence>
<evidence type="ECO:0000256" key="5">
    <source>
        <dbReference type="ARBA" id="ARBA00022723"/>
    </source>
</evidence>
<keyword evidence="3 11" id="KW-0349">Heme</keyword>
<organism evidence="12 13">
    <name type="scientific">Artemisia annua</name>
    <name type="common">Sweet wormwood</name>
    <dbReference type="NCBI Taxonomy" id="35608"/>
    <lineage>
        <taxon>Eukaryota</taxon>
        <taxon>Viridiplantae</taxon>
        <taxon>Streptophyta</taxon>
        <taxon>Embryophyta</taxon>
        <taxon>Tracheophyta</taxon>
        <taxon>Spermatophyta</taxon>
        <taxon>Magnoliopsida</taxon>
        <taxon>eudicotyledons</taxon>
        <taxon>Gunneridae</taxon>
        <taxon>Pentapetalae</taxon>
        <taxon>asterids</taxon>
        <taxon>campanulids</taxon>
        <taxon>Asterales</taxon>
        <taxon>Asteraceae</taxon>
        <taxon>Asteroideae</taxon>
        <taxon>Anthemideae</taxon>
        <taxon>Artemisiinae</taxon>
        <taxon>Artemisia</taxon>
    </lineage>
</organism>
<sequence length="993" mass="113173">MGEVKLFRTWSSPYALRIVWALKLKGIEYEAVYEDLNTPGEPVTEATGSWPIIGHLHLFSGSQTPHKLLGSMAEKLGPVFTIKLGVHRVLIVSNSDMAKECLTTNDRVFASRPKAMAVELMGYNYAMFAFAPHGSYWREMRKISVLELASHHQTLASIRVSEVKSCIMDMYRTWSKDKGSSTMVRVDIKEWLENFILNMVLRMLFGGPFSSEIQNADQFKNAIRRFLELLGAFVPSDIVPSLKWLDLGGYEKKMTETAKEVDVIVDEWLQVHKKKIKSTQKVDGSKDQVFIATLFSRIQEELKHDLYSFSVDAIVKSTCLPLSKETLRLYLIAPLSAPHESTEDCVVGGYTVPKGTLLLVNIWNIHHNSQTWTDPFKFEPERFLTSKKDIDVIGQHFEFFPFGSGRRMCVGISFALEALQYMLASIVHGFELQNPSNELIDMTEIPGFTTPKATPLELLAAPRLLPHIHMVLIRKGVTNGPEVPEAKGAWPIVGYLPLFSGTQVPHKVLDSMADKFGPIFTIKLGMAMVLMGCNYAMFPFAPHGSYWREMRKITVLELVSHHHMLARIRVSEMKSSIVDMYRTWKKNKGMLFGNPLSCEGQNTDLFKKDIKRFTELLGEFVSSDFVPSFKRLDLGCHMVLIRKGVTNGPEVPEAKGAWPIVGYLPLFSGTQVPHKVLDSMADKFGPIFTIKLGMAMVLMGCNYAMFPFAPHGSYWREMRKITVLELVSHHHMLARIRVSEMKSSIVDMHRTWKKNKGMLFGNPLSCERQNTDLFKKDIKRFTELLGEFVSSDFVPSFKRLDLGWYEKNMKKTSKEIDVIADGLLQIQMKKMESIQRRIFGATSHTITMTLTWALALLSTDDCVVGGYTVPKGTCLLINIWKIHQDPHIWTDPFKFEPERFLSSKKETDVKDDCVVGGYTVPKGTCLLINIWKIHQDPHIWTDPFKFEPERFLSSKKETDVKGQRTFRVPFGSGRRMCVRVSFALEDWKLYNLY</sequence>
<name>A0A2U1M997_ARTAN</name>
<dbReference type="InterPro" id="IPR002401">
    <property type="entry name" value="Cyt_P450_E_grp-I"/>
</dbReference>
<dbReference type="InterPro" id="IPR050651">
    <property type="entry name" value="Plant_Cytochrome_P450_Monoox"/>
</dbReference>
<dbReference type="Gene3D" id="1.10.630.10">
    <property type="entry name" value="Cytochrome P450"/>
    <property type="match status" value="5"/>
</dbReference>
<comment type="subcellular location">
    <subcellularLocation>
        <location evidence="2">Membrane</location>
    </subcellularLocation>
</comment>
<keyword evidence="9" id="KW-0503">Monooxygenase</keyword>
<accession>A0A2U1M997</accession>
<dbReference type="PANTHER" id="PTHR47947:SF26">
    <property type="entry name" value="CYTOCHROME P450"/>
    <property type="match status" value="1"/>
</dbReference>
<dbReference type="GO" id="GO:0016020">
    <property type="term" value="C:membrane"/>
    <property type="evidence" value="ECO:0007669"/>
    <property type="project" value="UniProtKB-SubCell"/>
</dbReference>
<dbReference type="Proteomes" id="UP000245207">
    <property type="component" value="Unassembled WGS sequence"/>
</dbReference>
<keyword evidence="7" id="KW-0560">Oxidoreductase</keyword>
<dbReference type="PRINTS" id="PR00463">
    <property type="entry name" value="EP450I"/>
</dbReference>
<dbReference type="AlphaFoldDB" id="A0A2U1M997"/>
<reference evidence="12 13" key="1">
    <citation type="journal article" date="2018" name="Mol. Plant">
        <title>The genome of Artemisia annua provides insight into the evolution of Asteraceae family and artemisinin biosynthesis.</title>
        <authorList>
            <person name="Shen Q."/>
            <person name="Zhang L."/>
            <person name="Liao Z."/>
            <person name="Wang S."/>
            <person name="Yan T."/>
            <person name="Shi P."/>
            <person name="Liu M."/>
            <person name="Fu X."/>
            <person name="Pan Q."/>
            <person name="Wang Y."/>
            <person name="Lv Z."/>
            <person name="Lu X."/>
            <person name="Zhang F."/>
            <person name="Jiang W."/>
            <person name="Ma Y."/>
            <person name="Chen M."/>
            <person name="Hao X."/>
            <person name="Li L."/>
            <person name="Tang Y."/>
            <person name="Lv G."/>
            <person name="Zhou Y."/>
            <person name="Sun X."/>
            <person name="Brodelius P.E."/>
            <person name="Rose J.K.C."/>
            <person name="Tang K."/>
        </authorList>
    </citation>
    <scope>NUCLEOTIDE SEQUENCE [LARGE SCALE GENOMIC DNA]</scope>
    <source>
        <strain evidence="13">cv. Huhao1</strain>
        <tissue evidence="12">Leaf</tissue>
    </source>
</reference>
<dbReference type="InterPro" id="IPR001128">
    <property type="entry name" value="Cyt_P450"/>
</dbReference>
<evidence type="ECO:0000313" key="13">
    <source>
        <dbReference type="Proteomes" id="UP000245207"/>
    </source>
</evidence>
<dbReference type="EMBL" id="PKPP01006055">
    <property type="protein sequence ID" value="PWA57821.1"/>
    <property type="molecule type" value="Genomic_DNA"/>
</dbReference>
<comment type="caution">
    <text evidence="12">The sequence shown here is derived from an EMBL/GenBank/DDBJ whole genome shotgun (WGS) entry which is preliminary data.</text>
</comment>
<dbReference type="InterPro" id="IPR036249">
    <property type="entry name" value="Thioredoxin-like_sf"/>
</dbReference>
<comment type="cofactor">
    <cofactor evidence="1 11">
        <name>heme</name>
        <dbReference type="ChEBI" id="CHEBI:30413"/>
    </cofactor>
</comment>
<evidence type="ECO:0000313" key="12">
    <source>
        <dbReference type="EMBL" id="PWA57821.1"/>
    </source>
</evidence>
<dbReference type="PANTHER" id="PTHR47947">
    <property type="entry name" value="CYTOCHROME P450 82C3-RELATED"/>
    <property type="match status" value="1"/>
</dbReference>
<dbReference type="SUPFAM" id="SSF48264">
    <property type="entry name" value="Cytochrome P450"/>
    <property type="match status" value="4"/>
</dbReference>
<dbReference type="OrthoDB" id="2789670at2759"/>
<gene>
    <name evidence="12" type="ORF">CTI12_AA405210</name>
</gene>